<dbReference type="RefSeq" id="WP_344940679.1">
    <property type="nucleotide sequence ID" value="NZ_BAABDC010000001.1"/>
</dbReference>
<feature type="domain" description="Blue (type 1) copper" evidence="4">
    <location>
        <begin position="53"/>
        <end position="167"/>
    </location>
</feature>
<feature type="domain" description="Blue (type 1) copper" evidence="4">
    <location>
        <begin position="224"/>
        <end position="322"/>
    </location>
</feature>
<dbReference type="InterPro" id="IPR000923">
    <property type="entry name" value="BlueCu_1"/>
</dbReference>
<dbReference type="Proteomes" id="UP001501468">
    <property type="component" value="Unassembled WGS sequence"/>
</dbReference>
<evidence type="ECO:0000313" key="5">
    <source>
        <dbReference type="EMBL" id="GAA3691091.1"/>
    </source>
</evidence>
<dbReference type="PANTHER" id="PTHR36507:SF1">
    <property type="entry name" value="BLL1555 PROTEIN"/>
    <property type="match status" value="1"/>
</dbReference>
<accession>A0ABP7CMG9</accession>
<dbReference type="Gene3D" id="2.60.40.420">
    <property type="entry name" value="Cupredoxins - blue copper proteins"/>
    <property type="match status" value="2"/>
</dbReference>
<organism evidence="5 6">
    <name type="scientific">Terrabacter ginsenosidimutans</name>
    <dbReference type="NCBI Taxonomy" id="490575"/>
    <lineage>
        <taxon>Bacteria</taxon>
        <taxon>Bacillati</taxon>
        <taxon>Actinomycetota</taxon>
        <taxon>Actinomycetes</taxon>
        <taxon>Micrococcales</taxon>
        <taxon>Intrasporangiaceae</taxon>
        <taxon>Terrabacter</taxon>
    </lineage>
</organism>
<evidence type="ECO:0000256" key="1">
    <source>
        <dbReference type="ARBA" id="ARBA00022723"/>
    </source>
</evidence>
<keyword evidence="3" id="KW-0732">Signal</keyword>
<name>A0ABP7CMG9_9MICO</name>
<sequence length="324" mass="34466">MKSHIFGRIQTILAALGAVLLGTFFLAPVSAGAATQSPVTWHVHVGEQSPNGAIQGMQFLPGDIWVDVGDTVHWTADSMEPHTVTFLPVGQLPPPFDPTDPTQTTPTADHMISAPGDFRNSGVLSTLQFAELPSGTVTSYNLTFTGPGTYVYYCLLHGQVMKGTVHVAAAGTAYPHTQAFYDTQFNVGRGATIGAGYRLYARAMSTSSNHHVYVGAVDEAAMAMVMRFMRPTVTVRVGETVDFDWSLNNGDPVPHTVTFGPEPPAPFPVGDPTNFTGGMLSSGVLPTAGPGAHFRVTFNKAGVFDYICMFHDGMGMTGKVIVTP</sequence>
<dbReference type="PANTHER" id="PTHR36507">
    <property type="entry name" value="BLL1555 PROTEIN"/>
    <property type="match status" value="1"/>
</dbReference>
<protein>
    <recommendedName>
        <fullName evidence="4">Blue (type 1) copper domain-containing protein</fullName>
    </recommendedName>
</protein>
<reference evidence="6" key="1">
    <citation type="journal article" date="2019" name="Int. J. Syst. Evol. Microbiol.">
        <title>The Global Catalogue of Microorganisms (GCM) 10K type strain sequencing project: providing services to taxonomists for standard genome sequencing and annotation.</title>
        <authorList>
            <consortium name="The Broad Institute Genomics Platform"/>
            <consortium name="The Broad Institute Genome Sequencing Center for Infectious Disease"/>
            <person name="Wu L."/>
            <person name="Ma J."/>
        </authorList>
    </citation>
    <scope>NUCLEOTIDE SEQUENCE [LARGE SCALE GENOMIC DNA]</scope>
    <source>
        <strain evidence="6">JCM 17125</strain>
    </source>
</reference>
<dbReference type="InterPro" id="IPR052721">
    <property type="entry name" value="ET_Amicyanin"/>
</dbReference>
<evidence type="ECO:0000256" key="3">
    <source>
        <dbReference type="SAM" id="SignalP"/>
    </source>
</evidence>
<keyword evidence="1" id="KW-0479">Metal-binding</keyword>
<dbReference type="EMBL" id="BAABDC010000001">
    <property type="protein sequence ID" value="GAA3691091.1"/>
    <property type="molecule type" value="Genomic_DNA"/>
</dbReference>
<feature type="signal peptide" evidence="3">
    <location>
        <begin position="1"/>
        <end position="33"/>
    </location>
</feature>
<proteinExistence type="predicted"/>
<dbReference type="InterPro" id="IPR008972">
    <property type="entry name" value="Cupredoxin"/>
</dbReference>
<evidence type="ECO:0000313" key="6">
    <source>
        <dbReference type="Proteomes" id="UP001501468"/>
    </source>
</evidence>
<keyword evidence="6" id="KW-1185">Reference proteome</keyword>
<gene>
    <name evidence="5" type="ORF">GCM10022399_03650</name>
</gene>
<keyword evidence="2" id="KW-0186">Copper</keyword>
<feature type="chain" id="PRO_5047402417" description="Blue (type 1) copper domain-containing protein" evidence="3">
    <location>
        <begin position="34"/>
        <end position="324"/>
    </location>
</feature>
<dbReference type="SUPFAM" id="SSF49503">
    <property type="entry name" value="Cupredoxins"/>
    <property type="match status" value="2"/>
</dbReference>
<evidence type="ECO:0000256" key="2">
    <source>
        <dbReference type="ARBA" id="ARBA00023008"/>
    </source>
</evidence>
<comment type="caution">
    <text evidence="5">The sequence shown here is derived from an EMBL/GenBank/DDBJ whole genome shotgun (WGS) entry which is preliminary data.</text>
</comment>
<dbReference type="Pfam" id="PF00127">
    <property type="entry name" value="Copper-bind"/>
    <property type="match status" value="2"/>
</dbReference>
<evidence type="ECO:0000259" key="4">
    <source>
        <dbReference type="Pfam" id="PF00127"/>
    </source>
</evidence>